<keyword evidence="10" id="KW-1185">Reference proteome</keyword>
<comment type="similarity">
    <text evidence="3">Belongs to the isocitrate and isopropylmalate dehydrogenases family.</text>
</comment>
<dbReference type="SUPFAM" id="SSF53659">
    <property type="entry name" value="Isocitrate/Isopropylmalate dehydrogenase-like"/>
    <property type="match status" value="1"/>
</dbReference>
<dbReference type="PANTHER" id="PTHR43275">
    <property type="entry name" value="D-MALATE DEHYDROGENASE [DECARBOXYLATING]"/>
    <property type="match status" value="1"/>
</dbReference>
<organism evidence="9 10">
    <name type="scientific">Salicibibacter kimchii</name>
    <dbReference type="NCBI Taxonomy" id="2099786"/>
    <lineage>
        <taxon>Bacteria</taxon>
        <taxon>Bacillati</taxon>
        <taxon>Bacillota</taxon>
        <taxon>Bacilli</taxon>
        <taxon>Bacillales</taxon>
        <taxon>Bacillaceae</taxon>
        <taxon>Salicibibacter</taxon>
    </lineage>
</organism>
<proteinExistence type="inferred from homology"/>
<dbReference type="Gene3D" id="3.40.718.10">
    <property type="entry name" value="Isopropylmalate Dehydrogenase"/>
    <property type="match status" value="1"/>
</dbReference>
<evidence type="ECO:0000256" key="2">
    <source>
        <dbReference type="ARBA" id="ARBA00001946"/>
    </source>
</evidence>
<evidence type="ECO:0000313" key="10">
    <source>
        <dbReference type="Proteomes" id="UP000252100"/>
    </source>
</evidence>
<evidence type="ECO:0000256" key="6">
    <source>
        <dbReference type="ARBA" id="ARBA00023027"/>
    </source>
</evidence>
<dbReference type="AlphaFoldDB" id="A0A345C2W8"/>
<protein>
    <submittedName>
        <fullName evidence="9">Tartrate dehydrogenase</fullName>
        <ecNumber evidence="9">1.1.1.93</ecNumber>
    </submittedName>
</protein>
<dbReference type="Pfam" id="PF00180">
    <property type="entry name" value="Iso_dh"/>
    <property type="match status" value="1"/>
</dbReference>
<dbReference type="EMBL" id="CP031092">
    <property type="protein sequence ID" value="AXF57549.1"/>
    <property type="molecule type" value="Genomic_DNA"/>
</dbReference>
<dbReference type="GO" id="GO:0046872">
    <property type="term" value="F:metal ion binding"/>
    <property type="evidence" value="ECO:0007669"/>
    <property type="project" value="UniProtKB-KW"/>
</dbReference>
<dbReference type="Proteomes" id="UP000252100">
    <property type="component" value="Chromosome"/>
</dbReference>
<gene>
    <name evidence="9" type="ORF">DT065_17200</name>
</gene>
<evidence type="ECO:0000313" key="9">
    <source>
        <dbReference type="EMBL" id="AXF57549.1"/>
    </source>
</evidence>
<dbReference type="GO" id="GO:0009027">
    <property type="term" value="F:tartrate dehydrogenase activity"/>
    <property type="evidence" value="ECO:0007669"/>
    <property type="project" value="UniProtKB-EC"/>
</dbReference>
<sequence length="368" mass="40439">MNTKQHFRLAVIPGDGIGKEVIDEGLRVINHLEKSSNGKFSFETDYFPWGCEYYLENGKMMAEDGLEQIKNHDAIYFGAVGFPNVPDHVSLWGLRIAICQGLDQWANIRPVEFLPGVESPLNHPDRDHLNWVLVRENTEGEYSGIGGRNFTGRGPGKEVAVQSSIFTEEGCERIIRHAFELARTRKRKKVTSVTKSNAQQYGMVLWDEVFERVSKDYPDVETDQWLVDAMAAQFVLHPEDLEVVVASNLLADILSDLGSALAGSLGIAASANLNPDRKYPSMFESVHGSAPDIAGQGIANPIGAIGSAALMLENLGLQNEAELINKAIRETTKEGLLTADIGGKNSTKEVTDGIISHLSKIHDKIKIT</sequence>
<reference evidence="9 10" key="1">
    <citation type="journal article" date="2018" name="J. Microbiol.">
        <title>Salicibibacter kimchii gen. nov., sp. nov., a moderately halophilic and alkalitolerant bacterium in the family Bacillaceae, isolated from kimchi.</title>
        <authorList>
            <person name="Jang J.Y."/>
            <person name="Oh Y.J."/>
            <person name="Lim S.K."/>
            <person name="Park H.K."/>
            <person name="Lee C."/>
            <person name="Kim J.Y."/>
            <person name="Lee M.A."/>
            <person name="Choi H.J."/>
        </authorList>
    </citation>
    <scope>NUCLEOTIDE SEQUENCE [LARGE SCALE GENOMIC DNA]</scope>
    <source>
        <strain evidence="9 10">NKC1-1</strain>
    </source>
</reference>
<feature type="domain" description="Isopropylmalate dehydrogenase-like" evidence="8">
    <location>
        <begin position="8"/>
        <end position="354"/>
    </location>
</feature>
<dbReference type="InterPro" id="IPR050501">
    <property type="entry name" value="ICDH/IPMDH"/>
</dbReference>
<evidence type="ECO:0000256" key="1">
    <source>
        <dbReference type="ARBA" id="ARBA00001936"/>
    </source>
</evidence>
<keyword evidence="6" id="KW-0520">NAD</keyword>
<comment type="cofactor">
    <cofactor evidence="1">
        <name>Mn(2+)</name>
        <dbReference type="ChEBI" id="CHEBI:29035"/>
    </cofactor>
</comment>
<dbReference type="EC" id="1.1.1.93" evidence="9"/>
<dbReference type="KEGG" id="rue:DT065_17200"/>
<dbReference type="NCBIfam" id="TIGR02089">
    <property type="entry name" value="TTC"/>
    <property type="match status" value="1"/>
</dbReference>
<dbReference type="RefSeq" id="WP_114375475.1">
    <property type="nucleotide sequence ID" value="NZ_CP031092.1"/>
</dbReference>
<name>A0A345C2W8_9BACI</name>
<evidence type="ECO:0000259" key="8">
    <source>
        <dbReference type="SMART" id="SM01329"/>
    </source>
</evidence>
<keyword evidence="5 9" id="KW-0560">Oxidoreductase</keyword>
<dbReference type="SMART" id="SM01329">
    <property type="entry name" value="Iso_dh"/>
    <property type="match status" value="1"/>
</dbReference>
<evidence type="ECO:0000256" key="7">
    <source>
        <dbReference type="ARBA" id="ARBA00023211"/>
    </source>
</evidence>
<dbReference type="InterPro" id="IPR024084">
    <property type="entry name" value="IsoPropMal-DH-like_dom"/>
</dbReference>
<dbReference type="OrthoDB" id="9806254at2"/>
<comment type="cofactor">
    <cofactor evidence="2">
        <name>Mg(2+)</name>
        <dbReference type="ChEBI" id="CHEBI:18420"/>
    </cofactor>
</comment>
<evidence type="ECO:0000256" key="4">
    <source>
        <dbReference type="ARBA" id="ARBA00022723"/>
    </source>
</evidence>
<evidence type="ECO:0000256" key="5">
    <source>
        <dbReference type="ARBA" id="ARBA00023002"/>
    </source>
</evidence>
<keyword evidence="7" id="KW-0464">Manganese</keyword>
<dbReference type="GO" id="GO:0051287">
    <property type="term" value="F:NAD binding"/>
    <property type="evidence" value="ECO:0007669"/>
    <property type="project" value="InterPro"/>
</dbReference>
<dbReference type="PANTHER" id="PTHR43275:SF1">
    <property type="entry name" value="D-MALATE DEHYDROGENASE [DECARBOXYLATING]"/>
    <property type="match status" value="1"/>
</dbReference>
<accession>A0A345C2W8</accession>
<evidence type="ECO:0000256" key="3">
    <source>
        <dbReference type="ARBA" id="ARBA00007769"/>
    </source>
</evidence>
<keyword evidence="4" id="KW-0479">Metal-binding</keyword>
<dbReference type="InterPro" id="IPR011829">
    <property type="entry name" value="TTC_DH"/>
</dbReference>